<comment type="caution">
    <text evidence="2">The sequence shown here is derived from an EMBL/GenBank/DDBJ whole genome shotgun (WGS) entry which is preliminary data.</text>
</comment>
<keyword evidence="3" id="KW-1185">Reference proteome</keyword>
<dbReference type="EMBL" id="BPPX01000020">
    <property type="protein sequence ID" value="GJC86158.1"/>
    <property type="molecule type" value="Genomic_DNA"/>
</dbReference>
<organism evidence="2 3">
    <name type="scientific">Colletotrichum liriopes</name>
    <dbReference type="NCBI Taxonomy" id="708192"/>
    <lineage>
        <taxon>Eukaryota</taxon>
        <taxon>Fungi</taxon>
        <taxon>Dikarya</taxon>
        <taxon>Ascomycota</taxon>
        <taxon>Pezizomycotina</taxon>
        <taxon>Sordariomycetes</taxon>
        <taxon>Hypocreomycetidae</taxon>
        <taxon>Glomerellales</taxon>
        <taxon>Glomerellaceae</taxon>
        <taxon>Colletotrichum</taxon>
        <taxon>Colletotrichum spaethianum species complex</taxon>
    </lineage>
</organism>
<feature type="chain" id="PRO_5041292545" evidence="1">
    <location>
        <begin position="21"/>
        <end position="116"/>
    </location>
</feature>
<evidence type="ECO:0000256" key="1">
    <source>
        <dbReference type="SAM" id="SignalP"/>
    </source>
</evidence>
<dbReference type="AlphaFoldDB" id="A0AA37LW38"/>
<dbReference type="Proteomes" id="UP001055172">
    <property type="component" value="Unassembled WGS sequence"/>
</dbReference>
<gene>
    <name evidence="2" type="ORF">ColLi_08996</name>
</gene>
<evidence type="ECO:0000313" key="2">
    <source>
        <dbReference type="EMBL" id="GJC86158.1"/>
    </source>
</evidence>
<proteinExistence type="predicted"/>
<name>A0AA37LW38_9PEZI</name>
<protein>
    <submittedName>
        <fullName evidence="2">Uncharacterized protein</fullName>
    </submittedName>
</protein>
<sequence length="116" mass="12254">MQSKNLLALLALAICTNGAAVSNVSVRDAVDPNTVPSFALEALRITSVEVPTVPGPEEASALNTRTAGGSCNSRFSSVYVGWSVCCRAETQAASTNNFYILMLRDAPVNKMGFLLE</sequence>
<reference evidence="2 3" key="1">
    <citation type="submission" date="2021-07" db="EMBL/GenBank/DDBJ databases">
        <title>Genome data of Colletotrichum spaethianum.</title>
        <authorList>
            <person name="Utami Y.D."/>
            <person name="Hiruma K."/>
        </authorList>
    </citation>
    <scope>NUCLEOTIDE SEQUENCE [LARGE SCALE GENOMIC DNA]</scope>
    <source>
        <strain evidence="2 3">MAFF 242679</strain>
    </source>
</reference>
<evidence type="ECO:0000313" key="3">
    <source>
        <dbReference type="Proteomes" id="UP001055172"/>
    </source>
</evidence>
<feature type="signal peptide" evidence="1">
    <location>
        <begin position="1"/>
        <end position="20"/>
    </location>
</feature>
<accession>A0AA37LW38</accession>
<keyword evidence="1" id="KW-0732">Signal</keyword>